<dbReference type="EMBL" id="MWWT01000008">
    <property type="protein sequence ID" value="OZG53730.1"/>
    <property type="molecule type" value="Genomic_DNA"/>
</dbReference>
<dbReference type="AlphaFoldDB" id="A0A261F3P0"/>
<accession>A0A261F3P0</accession>
<keyword evidence="3" id="KW-1185">Reference proteome</keyword>
<comment type="caution">
    <text evidence="2">The sequence shown here is derived from an EMBL/GenBank/DDBJ whole genome shotgun (WGS) entry which is preliminary data.</text>
</comment>
<reference evidence="2 3" key="1">
    <citation type="journal article" date="2017" name="BMC Genomics">
        <title>Comparative genomic and phylogenomic analyses of the Bifidobacteriaceae family.</title>
        <authorList>
            <person name="Lugli G.A."/>
            <person name="Milani C."/>
            <person name="Turroni F."/>
            <person name="Duranti S."/>
            <person name="Mancabelli L."/>
            <person name="Mangifesta M."/>
            <person name="Ferrario C."/>
            <person name="Modesto M."/>
            <person name="Mattarelli P."/>
            <person name="Jiri K."/>
            <person name="van Sinderen D."/>
            <person name="Ventura M."/>
        </authorList>
    </citation>
    <scope>NUCLEOTIDE SEQUENCE [LARGE SCALE GENOMIC DNA]</scope>
    <source>
        <strain evidence="2 3">DSM 24762</strain>
    </source>
</reference>
<gene>
    <name evidence="2" type="ORF">ALMA_1295</name>
</gene>
<feature type="transmembrane region" description="Helical" evidence="1">
    <location>
        <begin position="42"/>
        <end position="59"/>
    </location>
</feature>
<feature type="transmembrane region" description="Helical" evidence="1">
    <location>
        <begin position="66"/>
        <end position="87"/>
    </location>
</feature>
<keyword evidence="1" id="KW-0472">Membrane</keyword>
<dbReference type="Proteomes" id="UP000243657">
    <property type="component" value="Unassembled WGS sequence"/>
</dbReference>
<evidence type="ECO:0000256" key="1">
    <source>
        <dbReference type="SAM" id="Phobius"/>
    </source>
</evidence>
<evidence type="ECO:0000313" key="3">
    <source>
        <dbReference type="Proteomes" id="UP000243657"/>
    </source>
</evidence>
<name>A0A261F3P0_9BIFI</name>
<feature type="transmembrane region" description="Helical" evidence="1">
    <location>
        <begin position="12"/>
        <end position="30"/>
    </location>
</feature>
<evidence type="ECO:0000313" key="2">
    <source>
        <dbReference type="EMBL" id="OZG53730.1"/>
    </source>
</evidence>
<sequence length="120" mass="13534">MKIRHVSMLTYIYIVLSLKLMSIGIAAYAQLGQWRWVPRTEAYTLAIAFAFVVSSMVFLQIIPKLGFLSSCVYGALTFYGAVTSLFYGKYIVWSVYTGVTGLLLVAVALYAWRQSINNHF</sequence>
<keyword evidence="1" id="KW-1133">Transmembrane helix</keyword>
<organism evidence="2 3">
    <name type="scientific">Alloscardovia macacae</name>
    <dbReference type="NCBI Taxonomy" id="1160091"/>
    <lineage>
        <taxon>Bacteria</taxon>
        <taxon>Bacillati</taxon>
        <taxon>Actinomycetota</taxon>
        <taxon>Actinomycetes</taxon>
        <taxon>Bifidobacteriales</taxon>
        <taxon>Bifidobacteriaceae</taxon>
        <taxon>Alloscardovia</taxon>
    </lineage>
</organism>
<feature type="transmembrane region" description="Helical" evidence="1">
    <location>
        <begin position="93"/>
        <end position="112"/>
    </location>
</feature>
<proteinExistence type="predicted"/>
<protein>
    <submittedName>
        <fullName evidence="2">Uncharacterized protein</fullName>
    </submittedName>
</protein>
<keyword evidence="1" id="KW-0812">Transmembrane</keyword>